<evidence type="ECO:0000313" key="2">
    <source>
        <dbReference type="Proteomes" id="UP000306319"/>
    </source>
</evidence>
<dbReference type="Proteomes" id="UP000306319">
    <property type="component" value="Unassembled WGS sequence"/>
</dbReference>
<name>A0AC61RKJ0_9BACT</name>
<gene>
    <name evidence="1" type="ORF">E5331_00380</name>
</gene>
<accession>A0AC61RKJ0</accession>
<comment type="caution">
    <text evidence="1">The sequence shown here is derived from an EMBL/GenBank/DDBJ whole genome shotgun (WGS) entry which is preliminary data.</text>
</comment>
<keyword evidence="2" id="KW-1185">Reference proteome</keyword>
<protein>
    <submittedName>
        <fullName evidence="1">Uncharacterized protein</fullName>
    </submittedName>
</protein>
<organism evidence="1 2">
    <name type="scientific">Lepagella muris</name>
    <dbReference type="NCBI Taxonomy" id="3032870"/>
    <lineage>
        <taxon>Bacteria</taxon>
        <taxon>Pseudomonadati</taxon>
        <taxon>Bacteroidota</taxon>
        <taxon>Bacteroidia</taxon>
        <taxon>Bacteroidales</taxon>
        <taxon>Muribaculaceae</taxon>
        <taxon>Lepagella</taxon>
    </lineage>
</organism>
<proteinExistence type="predicted"/>
<dbReference type="EMBL" id="SRYB01000001">
    <property type="protein sequence ID" value="TGY80868.1"/>
    <property type="molecule type" value="Genomic_DNA"/>
</dbReference>
<evidence type="ECO:0000313" key="1">
    <source>
        <dbReference type="EMBL" id="TGY80868.1"/>
    </source>
</evidence>
<sequence length="108" mass="12283">MSFSEMGITGRSTTKDGQRFFDIRKVRAMEILNVPITVLDFEPDVKTRNGGGRYAVKIVFENQEAKFITNSFTLKSQLDQAKTMNALPIQTKLKKRDIGDGITDYIFE</sequence>
<reference evidence="1" key="1">
    <citation type="submission" date="2019-04" db="EMBL/GenBank/DDBJ databases">
        <title>Microbes associate with the intestines of laboratory mice.</title>
        <authorList>
            <person name="Navarre W."/>
            <person name="Wong E."/>
            <person name="Huang K."/>
            <person name="Tropini C."/>
            <person name="Ng K."/>
            <person name="Yu B."/>
        </authorList>
    </citation>
    <scope>NUCLEOTIDE SEQUENCE</scope>
    <source>
        <strain evidence="1">NM04_E33</strain>
    </source>
</reference>